<evidence type="ECO:0000259" key="9">
    <source>
        <dbReference type="PROSITE" id="PS50011"/>
    </source>
</evidence>
<evidence type="ECO:0000256" key="3">
    <source>
        <dbReference type="ARBA" id="ARBA00022679"/>
    </source>
</evidence>
<comment type="catalytic activity">
    <reaction evidence="8">
        <text>L-seryl-[protein] + ATP = O-phospho-L-seryl-[protein] + ADP + H(+)</text>
        <dbReference type="Rhea" id="RHEA:17989"/>
        <dbReference type="Rhea" id="RHEA-COMP:9863"/>
        <dbReference type="Rhea" id="RHEA-COMP:11604"/>
        <dbReference type="ChEBI" id="CHEBI:15378"/>
        <dbReference type="ChEBI" id="CHEBI:29999"/>
        <dbReference type="ChEBI" id="CHEBI:30616"/>
        <dbReference type="ChEBI" id="CHEBI:83421"/>
        <dbReference type="ChEBI" id="CHEBI:456216"/>
        <dbReference type="EC" id="2.7.11.1"/>
    </reaction>
</comment>
<protein>
    <recommendedName>
        <fullName evidence="1">non-specific serine/threonine protein kinase</fullName>
        <ecNumber evidence="1">2.7.11.1</ecNumber>
    </recommendedName>
</protein>
<evidence type="ECO:0000256" key="1">
    <source>
        <dbReference type="ARBA" id="ARBA00012513"/>
    </source>
</evidence>
<dbReference type="OrthoDB" id="5979581at2759"/>
<evidence type="ECO:0000256" key="8">
    <source>
        <dbReference type="ARBA" id="ARBA00048679"/>
    </source>
</evidence>
<keyword evidence="5 10" id="KW-0418">Kinase</keyword>
<dbReference type="GeneID" id="54584581"/>
<dbReference type="InterPro" id="IPR011009">
    <property type="entry name" value="Kinase-like_dom_sf"/>
</dbReference>
<organism evidence="10 11">
    <name type="scientific">Trematosphaeria pertusa</name>
    <dbReference type="NCBI Taxonomy" id="390896"/>
    <lineage>
        <taxon>Eukaryota</taxon>
        <taxon>Fungi</taxon>
        <taxon>Dikarya</taxon>
        <taxon>Ascomycota</taxon>
        <taxon>Pezizomycotina</taxon>
        <taxon>Dothideomycetes</taxon>
        <taxon>Pleosporomycetidae</taxon>
        <taxon>Pleosporales</taxon>
        <taxon>Massarineae</taxon>
        <taxon>Trematosphaeriaceae</taxon>
        <taxon>Trematosphaeria</taxon>
    </lineage>
</organism>
<comment type="catalytic activity">
    <reaction evidence="7">
        <text>L-threonyl-[protein] + ATP = O-phospho-L-threonyl-[protein] + ADP + H(+)</text>
        <dbReference type="Rhea" id="RHEA:46608"/>
        <dbReference type="Rhea" id="RHEA-COMP:11060"/>
        <dbReference type="Rhea" id="RHEA-COMP:11605"/>
        <dbReference type="ChEBI" id="CHEBI:15378"/>
        <dbReference type="ChEBI" id="CHEBI:30013"/>
        <dbReference type="ChEBI" id="CHEBI:30616"/>
        <dbReference type="ChEBI" id="CHEBI:61977"/>
        <dbReference type="ChEBI" id="CHEBI:456216"/>
        <dbReference type="EC" id="2.7.11.1"/>
    </reaction>
</comment>
<dbReference type="InterPro" id="IPR051334">
    <property type="entry name" value="SRPK"/>
</dbReference>
<keyword evidence="3" id="KW-0808">Transferase</keyword>
<dbReference type="RefSeq" id="XP_033676721.1">
    <property type="nucleotide sequence ID" value="XM_033831251.1"/>
</dbReference>
<dbReference type="Gene3D" id="1.10.510.10">
    <property type="entry name" value="Transferase(Phosphotransferase) domain 1"/>
    <property type="match status" value="2"/>
</dbReference>
<reference evidence="10" key="1">
    <citation type="journal article" date="2020" name="Stud. Mycol.">
        <title>101 Dothideomycetes genomes: a test case for predicting lifestyles and emergence of pathogens.</title>
        <authorList>
            <person name="Haridas S."/>
            <person name="Albert R."/>
            <person name="Binder M."/>
            <person name="Bloem J."/>
            <person name="Labutti K."/>
            <person name="Salamov A."/>
            <person name="Andreopoulos B."/>
            <person name="Baker S."/>
            <person name="Barry K."/>
            <person name="Bills G."/>
            <person name="Bluhm B."/>
            <person name="Cannon C."/>
            <person name="Castanera R."/>
            <person name="Culley D."/>
            <person name="Daum C."/>
            <person name="Ezra D."/>
            <person name="Gonzalez J."/>
            <person name="Henrissat B."/>
            <person name="Kuo A."/>
            <person name="Liang C."/>
            <person name="Lipzen A."/>
            <person name="Lutzoni F."/>
            <person name="Magnuson J."/>
            <person name="Mondo S."/>
            <person name="Nolan M."/>
            <person name="Ohm R."/>
            <person name="Pangilinan J."/>
            <person name="Park H.-J."/>
            <person name="Ramirez L."/>
            <person name="Alfaro M."/>
            <person name="Sun H."/>
            <person name="Tritt A."/>
            <person name="Yoshinaga Y."/>
            <person name="Zwiers L.-H."/>
            <person name="Turgeon B."/>
            <person name="Goodwin S."/>
            <person name="Spatafora J."/>
            <person name="Crous P."/>
            <person name="Grigoriev I."/>
        </authorList>
    </citation>
    <scope>NUCLEOTIDE SEQUENCE</scope>
    <source>
        <strain evidence="10">CBS 122368</strain>
    </source>
</reference>
<evidence type="ECO:0000256" key="7">
    <source>
        <dbReference type="ARBA" id="ARBA00047899"/>
    </source>
</evidence>
<evidence type="ECO:0000313" key="10">
    <source>
        <dbReference type="EMBL" id="KAF2241717.1"/>
    </source>
</evidence>
<dbReference type="InterPro" id="IPR000719">
    <property type="entry name" value="Prot_kinase_dom"/>
</dbReference>
<dbReference type="SMART" id="SM00220">
    <property type="entry name" value="S_TKc"/>
    <property type="match status" value="1"/>
</dbReference>
<keyword evidence="4" id="KW-0547">Nucleotide-binding</keyword>
<dbReference type="GO" id="GO:0004674">
    <property type="term" value="F:protein serine/threonine kinase activity"/>
    <property type="evidence" value="ECO:0007669"/>
    <property type="project" value="UniProtKB-KW"/>
</dbReference>
<dbReference type="GO" id="GO:0005524">
    <property type="term" value="F:ATP binding"/>
    <property type="evidence" value="ECO:0007669"/>
    <property type="project" value="UniProtKB-KW"/>
</dbReference>
<evidence type="ECO:0000256" key="5">
    <source>
        <dbReference type="ARBA" id="ARBA00022777"/>
    </source>
</evidence>
<dbReference type="GO" id="GO:0005737">
    <property type="term" value="C:cytoplasm"/>
    <property type="evidence" value="ECO:0007669"/>
    <property type="project" value="TreeGrafter"/>
</dbReference>
<dbReference type="SUPFAM" id="SSF56112">
    <property type="entry name" value="Protein kinase-like (PK-like)"/>
    <property type="match status" value="1"/>
</dbReference>
<dbReference type="Pfam" id="PF00069">
    <property type="entry name" value="Pkinase"/>
    <property type="match status" value="1"/>
</dbReference>
<name>A0A6A6HUL7_9PLEO</name>
<dbReference type="PANTHER" id="PTHR47634">
    <property type="entry name" value="PROTEIN KINASE DOMAIN-CONTAINING PROTEIN-RELATED"/>
    <property type="match status" value="1"/>
</dbReference>
<dbReference type="PROSITE" id="PS50011">
    <property type="entry name" value="PROTEIN_KINASE_DOM"/>
    <property type="match status" value="1"/>
</dbReference>
<keyword evidence="6" id="KW-0067">ATP-binding</keyword>
<evidence type="ECO:0000256" key="2">
    <source>
        <dbReference type="ARBA" id="ARBA00022527"/>
    </source>
</evidence>
<dbReference type="GO" id="GO:0005634">
    <property type="term" value="C:nucleus"/>
    <property type="evidence" value="ECO:0007669"/>
    <property type="project" value="TreeGrafter"/>
</dbReference>
<proteinExistence type="predicted"/>
<evidence type="ECO:0000256" key="4">
    <source>
        <dbReference type="ARBA" id="ARBA00022741"/>
    </source>
</evidence>
<dbReference type="EC" id="2.7.11.1" evidence="1"/>
<accession>A0A6A6HUL7</accession>
<feature type="domain" description="Protein kinase" evidence="9">
    <location>
        <begin position="76"/>
        <end position="417"/>
    </location>
</feature>
<dbReference type="GO" id="GO:0050684">
    <property type="term" value="P:regulation of mRNA processing"/>
    <property type="evidence" value="ECO:0007669"/>
    <property type="project" value="TreeGrafter"/>
</dbReference>
<dbReference type="GO" id="GO:0000245">
    <property type="term" value="P:spliceosomal complex assembly"/>
    <property type="evidence" value="ECO:0007669"/>
    <property type="project" value="TreeGrafter"/>
</dbReference>
<keyword evidence="2" id="KW-0723">Serine/threonine-protein kinase</keyword>
<keyword evidence="11" id="KW-1185">Reference proteome</keyword>
<dbReference type="Gene3D" id="3.30.200.20">
    <property type="entry name" value="Phosphorylase Kinase, domain 1"/>
    <property type="match status" value="1"/>
</dbReference>
<dbReference type="Proteomes" id="UP000800094">
    <property type="component" value="Unassembled WGS sequence"/>
</dbReference>
<evidence type="ECO:0000256" key="6">
    <source>
        <dbReference type="ARBA" id="ARBA00022840"/>
    </source>
</evidence>
<sequence length="437" mass="48791">MRYRIDPIANCSVRASLCPKVPFSVPASGPRGRAYGGADASLSVPIRATQSKSLEDYAPGGYHPTLIGDAFCSGRYVVVHKLGFGGYSTIWLARDQQTQRYVSLKILTARASRECHEADIIQHLMKGDPTHAGKRFIPPLLDQFSFDGPNGHHRCLIEEPAGCSISKSKEDSADFMFPPDAARSTAAQLHLGLSTVELYKRFGEPFEVPIRRVDGKPGGPHAPPHAIYPMTLGVPANELDDQEVIISDYGTSFIVSQTPSPTLHTPALYAPPEDFFHEPITRPAAADIWTLGVNLYEVLGERPLFETFAWDRDDIIGEMINTLSQPPTRWWDSWAKRSEFFDADGSWVADFGRIGTPVFRRLHQRLWDMGRGETEQTCVWDVAGGELRALEGMLRAMIAFEPADRPTADQLLKFEYMTKWALPAWERQKRAGPVRDH</sequence>
<dbReference type="PANTHER" id="PTHR47634:SF9">
    <property type="entry name" value="PROTEIN KINASE DOMAIN-CONTAINING PROTEIN-RELATED"/>
    <property type="match status" value="1"/>
</dbReference>
<dbReference type="AlphaFoldDB" id="A0A6A6HUL7"/>
<evidence type="ECO:0000313" key="11">
    <source>
        <dbReference type="Proteomes" id="UP000800094"/>
    </source>
</evidence>
<gene>
    <name evidence="10" type="ORF">BU26DRAFT_535139</name>
</gene>
<dbReference type="EMBL" id="ML987210">
    <property type="protein sequence ID" value="KAF2241717.1"/>
    <property type="molecule type" value="Genomic_DNA"/>
</dbReference>